<accession>A0AAD3CUP2</accession>
<evidence type="ECO:0000256" key="2">
    <source>
        <dbReference type="ARBA" id="ARBA00022694"/>
    </source>
</evidence>
<sequence>MGKDIEAILIPSDGPLWLLSPSQNDEPFKKQACDLLQSSDLNSLEYKTIQEIVHASTIKQQLNTLRAYRSTLLNIKGQLASISDERKNGLCGVYRLLLEVGFSNDTPHPLKRASQACLVAMQGILDSKSLDSIHKSVVCSLFNTQLLWKNPNKTLFDTVAFDSTLNVILNKESNYVLEVFNLLLREIERGDILSIIESYGDGDDVVGVVSVQVMSAIENGVEICDSLKLFLRNDERLLQLALDNGHEFKQELLESMAKLRTFVEILLRCKATSPDALSVCSVTLSQLFLLHSRIEGLSDDELIVKIRSLVDTVIGGKEKDSCFELLTNLPSLNKLSIVKGLVGTLTDSTLSEKSSENGEIFLLDPFGNHILHVADVATENSVRLLALKALETVLGRWKSIISSRDDAEINFEARKYADKVLQVALSTWESPPSRRIGSAIPNLFQSIVKLMDALDQKDHGSKGKIKFIDNLVIKILSQPSTRKGKYVALDALLPKVGASKLLELANSSVGSSSSALVSSFLSEIGRRGNSAGAVAELLAKILSMLLIEMHKKAGIDLDVHQDGNKKDRKKKNKVSSVEAETGDGQIQQDALVLLKEWNVIWALPLAHSLIQSTHASRTQIASFCFPLITTFVGGKGNKMLASQAFAFLLQTVQDEVSSSFLDKEALLWTKLEIVRHANQSNLLKAGQSSKMLTKAISKALPLEEVETTLFHENNRLRLAAFKVLSSVIPSYCERSDQENLQIEADLWKKSLPYSSKCADKAYIISLTQSLCSFLDRMLNAESNEDNDSSGSLLLNFVCDYLISEIFIKQVAYPGTVAEKEKWSLSMIDCIIGFGSCDLTTLSKQMKVRKYSQTKKMSAKQHSLCKMIMKSIISTDVIATLLSMMHSMWDNTRSSVYDVLMDILKYAFQNSVALPEFFSNHDSCKLFYARAVHLASSPRQREADTGARMISALCYTSHDRYNFMKKLSKLLEVRLTMMESALAVVNDNTDLSESGDLSLELPLAHGLIQSSRLIIDREPFHEVSCCEELYQKLTTICFNAIKISLTIVADMKEDTDENETSDEDWRNSKSKKKANVPLNVNTGAIGANGTFSSLTSVNEDEKKIRLLKQRVVMGTWLLIKEACATLASVIEAAPSVDYDLLSTAGSLLLSTLTSLKHQGAAFAAHKSLQRLCVLCYSGKSLDNKVRKLPTKWIESLPYDISSKEIVRDSTLRRSTGYGLGFLSVLRSENVSPKFLFTHALSRVIQLSLPPCSRMATELQNWNKSGLEMFVFGKYMDHATKNNIFVPESSYHERTRIHALNILRLVILDAPLAGDINEFIGDSIISSLIGYKDGSWAIRNSATMCFAAAMLRVVDADKNADMSFSIATDTRVASAVTCKELFRSYPQLVICLLSVLREENTKSNPLHPTLFPVLLLLARLQPLTMQRVDPGDDDLPQQFVIPIISNLGHVHHKVRLAAARALVVLCCDDDIGGKAVNSRARILQMCVEKLSPFQKQERIASHNFDEGLLLAIKFLLRSSSAPTKYFNGNLLRAIKYFSTLGDYSLRTPPFCSKVALDIWYEVSYKNKSKENTICEMDQSLLRTAHRVLGYVEKCSKYAHATIGISQLAQSAVQVISNISFEKIFSPSTVSEERMQYSKFVQLCFESDSFDAMLYSVKAFKKGIYDKVEEMRCDRVLSNNIKIDILTCVGRLSMQALNTIISRDGFGAHVPTCRRLCRISLETTHLVYALTDSFSFSDYFNIPVLDLWTLSIKLQEMSGFNLTGNNIEPEKLSGGNGLSGSTVELFAFLIREIIEVEHGLDISTKVAAFTELIEQATHPLSNWKTRYSAAIATKISGIFEVPLDLSHSLNSSCRRISLRLLELLQDSDEDVRRATRNVLQSPEGRSFLPRVINLEEISSQVVKRFASPELYLTLLSHFVALCDELKAKLKKTMKEYSFTIHAPKPEDVLNICTDRKIFEEEDPNPHAEVLVTIQMLASMLSEFPKDFAFCSDTSNEISQIFAQFSSDFEQLFDTISSMRTNTSSPDFAHNLSFDANTFAFTHAVVLGVALGIRRGDLDNSILSKSANSMAIDGYLLHPSLVHVLQALDTSKDDSGCITSTLIKNTCFLLPSSKLKHEFS</sequence>
<keyword evidence="7" id="KW-1185">Reference proteome</keyword>
<organism evidence="6 7">
    <name type="scientific">Chaetoceros tenuissimus</name>
    <dbReference type="NCBI Taxonomy" id="426638"/>
    <lineage>
        <taxon>Eukaryota</taxon>
        <taxon>Sar</taxon>
        <taxon>Stramenopiles</taxon>
        <taxon>Ochrophyta</taxon>
        <taxon>Bacillariophyta</taxon>
        <taxon>Coscinodiscophyceae</taxon>
        <taxon>Chaetocerotophycidae</taxon>
        <taxon>Chaetocerotales</taxon>
        <taxon>Chaetocerotaceae</taxon>
        <taxon>Chaetoceros</taxon>
    </lineage>
</organism>
<evidence type="ECO:0000259" key="5">
    <source>
        <dbReference type="Pfam" id="PF25151"/>
    </source>
</evidence>
<gene>
    <name evidence="6" type="ORF">CTEN210_07962</name>
</gene>
<evidence type="ECO:0000256" key="3">
    <source>
        <dbReference type="SAM" id="MobiDB-lite"/>
    </source>
</evidence>
<evidence type="ECO:0000256" key="1">
    <source>
        <dbReference type="ARBA" id="ARBA00010409"/>
    </source>
</evidence>
<comment type="similarity">
    <text evidence="1">Belongs to the THADA family.</text>
</comment>
<name>A0AAD3CUP2_9STRA</name>
<evidence type="ECO:0000259" key="4">
    <source>
        <dbReference type="Pfam" id="PF10350"/>
    </source>
</evidence>
<comment type="caution">
    <text evidence="6">The sequence shown here is derived from an EMBL/GenBank/DDBJ whole genome shotgun (WGS) entry which is preliminary data.</text>
</comment>
<evidence type="ECO:0000313" key="7">
    <source>
        <dbReference type="Proteomes" id="UP001054902"/>
    </source>
</evidence>
<dbReference type="InterPro" id="IPR051954">
    <property type="entry name" value="tRNA_methyltransferase_THADA"/>
</dbReference>
<reference evidence="6 7" key="1">
    <citation type="journal article" date="2021" name="Sci. Rep.">
        <title>The genome of the diatom Chaetoceros tenuissimus carries an ancient integrated fragment of an extant virus.</title>
        <authorList>
            <person name="Hongo Y."/>
            <person name="Kimura K."/>
            <person name="Takaki Y."/>
            <person name="Yoshida Y."/>
            <person name="Baba S."/>
            <person name="Kobayashi G."/>
            <person name="Nagasaki K."/>
            <person name="Hano T."/>
            <person name="Tomaru Y."/>
        </authorList>
    </citation>
    <scope>NUCLEOTIDE SEQUENCE [LARGE SCALE GENOMIC DNA]</scope>
    <source>
        <strain evidence="6 7">NIES-3715</strain>
    </source>
</reference>
<evidence type="ECO:0008006" key="8">
    <source>
        <dbReference type="Google" id="ProtNLM"/>
    </source>
</evidence>
<feature type="region of interest" description="Disordered" evidence="3">
    <location>
        <begin position="560"/>
        <end position="581"/>
    </location>
</feature>
<dbReference type="GO" id="GO:0030488">
    <property type="term" value="P:tRNA methylation"/>
    <property type="evidence" value="ECO:0007669"/>
    <property type="project" value="TreeGrafter"/>
</dbReference>
<feature type="domain" description="DUF2428" evidence="4">
    <location>
        <begin position="1028"/>
        <end position="1335"/>
    </location>
</feature>
<protein>
    <recommendedName>
        <fullName evidence="8">DUF2428 domain-containing protein</fullName>
    </recommendedName>
</protein>
<dbReference type="PANTHER" id="PTHR14387">
    <property type="entry name" value="THADA/DEATH RECEPTOR INTERACTING PROTEIN"/>
    <property type="match status" value="1"/>
</dbReference>
<dbReference type="PANTHER" id="PTHR14387:SF0">
    <property type="entry name" value="DUF2428 DOMAIN-CONTAINING PROTEIN"/>
    <property type="match status" value="1"/>
</dbReference>
<dbReference type="InterPro" id="IPR016024">
    <property type="entry name" value="ARM-type_fold"/>
</dbReference>
<dbReference type="Proteomes" id="UP001054902">
    <property type="component" value="Unassembled WGS sequence"/>
</dbReference>
<dbReference type="SUPFAM" id="SSF48371">
    <property type="entry name" value="ARM repeat"/>
    <property type="match status" value="1"/>
</dbReference>
<feature type="region of interest" description="Disordered" evidence="3">
    <location>
        <begin position="1052"/>
        <end position="1071"/>
    </location>
</feature>
<dbReference type="GO" id="GO:0005829">
    <property type="term" value="C:cytosol"/>
    <property type="evidence" value="ECO:0007669"/>
    <property type="project" value="TreeGrafter"/>
</dbReference>
<dbReference type="Pfam" id="PF10350">
    <property type="entry name" value="DUF2428"/>
    <property type="match status" value="1"/>
</dbReference>
<keyword evidence="2" id="KW-0819">tRNA processing</keyword>
<feature type="domain" description="tRNA (32-2'-O)-methyltransferase regulator THADA-like C-terminal TPR repeats region" evidence="5">
    <location>
        <begin position="1337"/>
        <end position="1512"/>
    </location>
</feature>
<dbReference type="EMBL" id="BLLK01000045">
    <property type="protein sequence ID" value="GFH51486.1"/>
    <property type="molecule type" value="Genomic_DNA"/>
</dbReference>
<feature type="compositionally biased region" description="Acidic residues" evidence="3">
    <location>
        <begin position="1052"/>
        <end position="1061"/>
    </location>
</feature>
<dbReference type="Pfam" id="PF25151">
    <property type="entry name" value="TPR_Trm732_C"/>
    <property type="match status" value="1"/>
</dbReference>
<dbReference type="InterPro" id="IPR056842">
    <property type="entry name" value="THADA-like_TPR_C"/>
</dbReference>
<proteinExistence type="inferred from homology"/>
<dbReference type="InterPro" id="IPR019442">
    <property type="entry name" value="THADA/TRM732_DUF2428"/>
</dbReference>
<evidence type="ECO:0000313" key="6">
    <source>
        <dbReference type="EMBL" id="GFH51486.1"/>
    </source>
</evidence>